<evidence type="ECO:0000256" key="5">
    <source>
        <dbReference type="PROSITE-ProRule" id="PRU01240"/>
    </source>
</evidence>
<proteinExistence type="inferred from homology"/>
<dbReference type="RefSeq" id="WP_345214722.1">
    <property type="nucleotide sequence ID" value="NZ_BAABGN010000001.1"/>
</dbReference>
<protein>
    <recommendedName>
        <fullName evidence="7">Peptidase S8/S53 domain-containing protein</fullName>
    </recommendedName>
</protein>
<dbReference type="InterPro" id="IPR023828">
    <property type="entry name" value="Peptidase_S8_Ser-AS"/>
</dbReference>
<feature type="active site" description="Charge relay system" evidence="5">
    <location>
        <position position="190"/>
    </location>
</feature>
<dbReference type="Gene3D" id="3.40.50.200">
    <property type="entry name" value="Peptidase S8/S53 domain"/>
    <property type="match status" value="1"/>
</dbReference>
<comment type="similarity">
    <text evidence="1 5">Belongs to the peptidase S8 family.</text>
</comment>
<organism evidence="8 9">
    <name type="scientific">Georgenia halophila</name>
    <dbReference type="NCBI Taxonomy" id="620889"/>
    <lineage>
        <taxon>Bacteria</taxon>
        <taxon>Bacillati</taxon>
        <taxon>Actinomycetota</taxon>
        <taxon>Actinomycetes</taxon>
        <taxon>Micrococcales</taxon>
        <taxon>Bogoriellaceae</taxon>
        <taxon>Georgenia</taxon>
    </lineage>
</organism>
<dbReference type="InterPro" id="IPR050131">
    <property type="entry name" value="Peptidase_S8_subtilisin-like"/>
</dbReference>
<evidence type="ECO:0000256" key="2">
    <source>
        <dbReference type="ARBA" id="ARBA00022670"/>
    </source>
</evidence>
<keyword evidence="3 5" id="KW-0378">Hydrolase</keyword>
<dbReference type="PANTHER" id="PTHR43806:SF11">
    <property type="entry name" value="CEREVISIN-RELATED"/>
    <property type="match status" value="1"/>
</dbReference>
<keyword evidence="2 5" id="KW-0645">Protease</keyword>
<evidence type="ECO:0000313" key="8">
    <source>
        <dbReference type="EMBL" id="GAA4416061.1"/>
    </source>
</evidence>
<evidence type="ECO:0000256" key="1">
    <source>
        <dbReference type="ARBA" id="ARBA00011073"/>
    </source>
</evidence>
<dbReference type="Pfam" id="PF00082">
    <property type="entry name" value="Peptidase_S8"/>
    <property type="match status" value="1"/>
</dbReference>
<feature type="signal peptide" evidence="6">
    <location>
        <begin position="1"/>
        <end position="24"/>
    </location>
</feature>
<dbReference type="PRINTS" id="PR00723">
    <property type="entry name" value="SUBTILISIN"/>
</dbReference>
<name>A0ABP8KUA9_9MICO</name>
<sequence length="457" mass="46901">MRRALTGLAGAAALTLAVVPTAQAGGKQIGVNVVLSSDLSAEVEAELSSLGRINETYPEMDALTMRVRESDLDDVRALPYVEAANADVELIGKPVVTSPFTDTTDGIATWNTDQANVYDQGEDGDPREVAETGEGVYVAVLDTGLHSSWPHYFGTAHIADEFGISFGGGGGERGHVSTQPNKWTVDQNGHGTHVTSTILGYNQGGTAVAGVAPEATVIPVKVLNQNGSGWSSVVAAGIDYVTDLKVSGALGDSPVVINMSLGGPEPDALTQAAVERAVANDVLIVSSAGNSGEAGMGYPGAYPEVISVAASGWTGQWTSGTWWNTGDVADPTTAEDTYIAEFSSRELAGQDLDVAAPGSWVVGPYQTNSKLSYYYLSGTSMASPHVAGAVSLMLQADPDLTQAEAEAALEATALPLGAGSRELVDPTVGPTTISWGANASGSGLMDVPAAIEAVSSR</sequence>
<evidence type="ECO:0000259" key="7">
    <source>
        <dbReference type="Pfam" id="PF00082"/>
    </source>
</evidence>
<gene>
    <name evidence="8" type="ORF">GCM10023169_02990</name>
</gene>
<reference evidence="9" key="1">
    <citation type="journal article" date="2019" name="Int. J. Syst. Evol. Microbiol.">
        <title>The Global Catalogue of Microorganisms (GCM) 10K type strain sequencing project: providing services to taxonomists for standard genome sequencing and annotation.</title>
        <authorList>
            <consortium name="The Broad Institute Genomics Platform"/>
            <consortium name="The Broad Institute Genome Sequencing Center for Infectious Disease"/>
            <person name="Wu L."/>
            <person name="Ma J."/>
        </authorList>
    </citation>
    <scope>NUCLEOTIDE SEQUENCE [LARGE SCALE GENOMIC DNA]</scope>
    <source>
        <strain evidence="9">JCM 17810</strain>
    </source>
</reference>
<dbReference type="SUPFAM" id="SSF52743">
    <property type="entry name" value="Subtilisin-like"/>
    <property type="match status" value="1"/>
</dbReference>
<keyword evidence="9" id="KW-1185">Reference proteome</keyword>
<dbReference type="InterPro" id="IPR000209">
    <property type="entry name" value="Peptidase_S8/S53_dom"/>
</dbReference>
<accession>A0ABP8KUA9</accession>
<feature type="chain" id="PRO_5046774838" description="Peptidase S8/S53 domain-containing protein" evidence="6">
    <location>
        <begin position="25"/>
        <end position="457"/>
    </location>
</feature>
<dbReference type="Proteomes" id="UP001500622">
    <property type="component" value="Unassembled WGS sequence"/>
</dbReference>
<dbReference type="PROSITE" id="PS00138">
    <property type="entry name" value="SUBTILASE_SER"/>
    <property type="match status" value="1"/>
</dbReference>
<evidence type="ECO:0000256" key="4">
    <source>
        <dbReference type="ARBA" id="ARBA00022825"/>
    </source>
</evidence>
<dbReference type="PROSITE" id="PS51892">
    <property type="entry name" value="SUBTILASE"/>
    <property type="match status" value="1"/>
</dbReference>
<dbReference type="InterPro" id="IPR036852">
    <property type="entry name" value="Peptidase_S8/S53_dom_sf"/>
</dbReference>
<dbReference type="InterPro" id="IPR022398">
    <property type="entry name" value="Peptidase_S8_His-AS"/>
</dbReference>
<evidence type="ECO:0000256" key="3">
    <source>
        <dbReference type="ARBA" id="ARBA00022801"/>
    </source>
</evidence>
<dbReference type="EMBL" id="BAABGN010000001">
    <property type="protein sequence ID" value="GAA4416061.1"/>
    <property type="molecule type" value="Genomic_DNA"/>
</dbReference>
<comment type="caution">
    <text evidence="8">The sequence shown here is derived from an EMBL/GenBank/DDBJ whole genome shotgun (WGS) entry which is preliminary data.</text>
</comment>
<feature type="domain" description="Peptidase S8/S53" evidence="7">
    <location>
        <begin position="133"/>
        <end position="413"/>
    </location>
</feature>
<keyword evidence="6" id="KW-0732">Signal</keyword>
<feature type="active site" description="Charge relay system" evidence="5">
    <location>
        <position position="380"/>
    </location>
</feature>
<dbReference type="InterPro" id="IPR015500">
    <property type="entry name" value="Peptidase_S8_subtilisin-rel"/>
</dbReference>
<evidence type="ECO:0000313" key="9">
    <source>
        <dbReference type="Proteomes" id="UP001500622"/>
    </source>
</evidence>
<evidence type="ECO:0000256" key="6">
    <source>
        <dbReference type="SAM" id="SignalP"/>
    </source>
</evidence>
<feature type="active site" description="Charge relay system" evidence="5">
    <location>
        <position position="142"/>
    </location>
</feature>
<dbReference type="PROSITE" id="PS00137">
    <property type="entry name" value="SUBTILASE_HIS"/>
    <property type="match status" value="1"/>
</dbReference>
<dbReference type="PANTHER" id="PTHR43806">
    <property type="entry name" value="PEPTIDASE S8"/>
    <property type="match status" value="1"/>
</dbReference>
<keyword evidence="4 5" id="KW-0720">Serine protease</keyword>